<organism evidence="3 4">
    <name type="scientific">Eimeria tenella</name>
    <name type="common">Coccidian parasite</name>
    <dbReference type="NCBI Taxonomy" id="5802"/>
    <lineage>
        <taxon>Eukaryota</taxon>
        <taxon>Sar</taxon>
        <taxon>Alveolata</taxon>
        <taxon>Apicomplexa</taxon>
        <taxon>Conoidasida</taxon>
        <taxon>Coccidia</taxon>
        <taxon>Eucoccidiorida</taxon>
        <taxon>Eimeriorina</taxon>
        <taxon>Eimeriidae</taxon>
        <taxon>Eimeria</taxon>
    </lineage>
</organism>
<feature type="transmembrane region" description="Helical" evidence="2">
    <location>
        <begin position="51"/>
        <end position="77"/>
    </location>
</feature>
<proteinExistence type="predicted"/>
<dbReference type="Proteomes" id="UP000030747">
    <property type="component" value="Unassembled WGS sequence"/>
</dbReference>
<dbReference type="OrthoDB" id="10312544at2759"/>
<sequence>MTGPQEYAQTAAIYTPLSHEAEPPAESFVAQRTDSHVKPKYLDWESRGGPVFFASNTLGFLCLTAAIYLVLGSFWCLQELSSHRSLSTGVQTRLLSEDDANWMKECMQEGSKEQKGNHSNNERLAHSVWDPEGGPSQDEIPMRSPGSAGTAKKRRGRLPIESVNTYIGALSQRLPTDEAEYRRQINALTLPLSDYWNMKPSECMLLLRAKRRLQDILSFRSRALSKLHSLVLEQQYYERVRAEVKQNWDSHSRYMLREAGQSLAFVGASITQKKRQLSKVRGSMQATVQHQMQRSICAQVFASHRRSGKGISLRAANAISIAILVMKGGQPADYCLSDEDQEELLRAGQEFVEKVERAVTDLSRQQQSSRLMYFDFRRRLEKYQRLRTTVSMFSLMLRSVAMSLSKEPLLKELDEQMNRLLKGLDGADRIIRNSHTENATAPRGRPLFRYLCLWGASDEGDCSQETQQGSGTKDTRRR</sequence>
<evidence type="ECO:0000256" key="1">
    <source>
        <dbReference type="SAM" id="MobiDB-lite"/>
    </source>
</evidence>
<evidence type="ECO:0000256" key="2">
    <source>
        <dbReference type="SAM" id="Phobius"/>
    </source>
</evidence>
<dbReference type="GeneID" id="25252017"/>
<evidence type="ECO:0000313" key="4">
    <source>
        <dbReference type="Proteomes" id="UP000030747"/>
    </source>
</evidence>
<keyword evidence="2" id="KW-0812">Transmembrane</keyword>
<dbReference type="VEuPathDB" id="ToxoDB:ETH_00014300"/>
<dbReference type="EMBL" id="HG675722">
    <property type="protein sequence ID" value="CDJ42530.1"/>
    <property type="molecule type" value="Genomic_DNA"/>
</dbReference>
<feature type="compositionally biased region" description="Basic and acidic residues" evidence="1">
    <location>
        <begin position="107"/>
        <end position="125"/>
    </location>
</feature>
<keyword evidence="2" id="KW-0472">Membrane</keyword>
<evidence type="ECO:0000313" key="3">
    <source>
        <dbReference type="EMBL" id="CDJ42530.1"/>
    </source>
</evidence>
<reference evidence="3" key="1">
    <citation type="submission" date="2013-10" db="EMBL/GenBank/DDBJ databases">
        <title>Genomic analysis of the causative agents of coccidiosis in chickens.</title>
        <authorList>
            <person name="Reid A.J."/>
            <person name="Blake D."/>
            <person name="Billington K."/>
            <person name="Browne H."/>
            <person name="Dunn M."/>
            <person name="Hung S."/>
            <person name="Kawahara F."/>
            <person name="Miranda-Saavedra D."/>
            <person name="Mourier T."/>
            <person name="Nagra H."/>
            <person name="Otto T.D."/>
            <person name="Rawlings N."/>
            <person name="Sanchez A."/>
            <person name="Sanders M."/>
            <person name="Subramaniam C."/>
            <person name="Tay Y."/>
            <person name="Dear P."/>
            <person name="Doerig C."/>
            <person name="Gruber A."/>
            <person name="Parkinson J."/>
            <person name="Shirley M."/>
            <person name="Wan K.L."/>
            <person name="Berriman M."/>
            <person name="Tomley F."/>
            <person name="Pain A."/>
        </authorList>
    </citation>
    <scope>NUCLEOTIDE SEQUENCE [LARGE SCALE GENOMIC DNA]</scope>
    <source>
        <strain evidence="3">Houghton</strain>
    </source>
</reference>
<keyword evidence="2" id="KW-1133">Transmembrane helix</keyword>
<reference evidence="3" key="2">
    <citation type="submission" date="2013-10" db="EMBL/GenBank/DDBJ databases">
        <authorList>
            <person name="Aslett M."/>
        </authorList>
    </citation>
    <scope>NUCLEOTIDE SEQUENCE [LARGE SCALE GENOMIC DNA]</scope>
    <source>
        <strain evidence="3">Houghton</strain>
    </source>
</reference>
<dbReference type="RefSeq" id="XP_013233280.1">
    <property type="nucleotide sequence ID" value="XM_013377826.1"/>
</dbReference>
<dbReference type="VEuPathDB" id="ToxoDB:ETH2_1588500"/>
<gene>
    <name evidence="3" type="ORF">ETH_00014300</name>
</gene>
<feature type="region of interest" description="Disordered" evidence="1">
    <location>
        <begin position="107"/>
        <end position="155"/>
    </location>
</feature>
<keyword evidence="4" id="KW-1185">Reference proteome</keyword>
<name>U6L444_EIMTE</name>
<evidence type="ECO:0008006" key="5">
    <source>
        <dbReference type="Google" id="ProtNLM"/>
    </source>
</evidence>
<protein>
    <recommendedName>
        <fullName evidence="5">Transmembrane protein</fullName>
    </recommendedName>
</protein>
<dbReference type="AlphaFoldDB" id="U6L444"/>
<accession>U6L444</accession>